<protein>
    <submittedName>
        <fullName evidence="4">CBS domain-containing protein</fullName>
    </submittedName>
</protein>
<dbReference type="InterPro" id="IPR051462">
    <property type="entry name" value="CBS_domain-containing"/>
</dbReference>
<dbReference type="Pfam" id="PF00571">
    <property type="entry name" value="CBS"/>
    <property type="match status" value="2"/>
</dbReference>
<dbReference type="InterPro" id="IPR046342">
    <property type="entry name" value="CBS_dom_sf"/>
</dbReference>
<dbReference type="PANTHER" id="PTHR48108">
    <property type="entry name" value="CBS DOMAIN-CONTAINING PROTEIN CBSX2, CHLOROPLASTIC"/>
    <property type="match status" value="1"/>
</dbReference>
<proteinExistence type="predicted"/>
<keyword evidence="5" id="KW-1185">Reference proteome</keyword>
<dbReference type="Proteomes" id="UP001595979">
    <property type="component" value="Unassembled WGS sequence"/>
</dbReference>
<evidence type="ECO:0000313" key="5">
    <source>
        <dbReference type="Proteomes" id="UP001595979"/>
    </source>
</evidence>
<organism evidence="4 5">
    <name type="scientific">Deinococcus petrolearius</name>
    <dbReference type="NCBI Taxonomy" id="1751295"/>
    <lineage>
        <taxon>Bacteria</taxon>
        <taxon>Thermotogati</taxon>
        <taxon>Deinococcota</taxon>
        <taxon>Deinococci</taxon>
        <taxon>Deinococcales</taxon>
        <taxon>Deinococcaceae</taxon>
        <taxon>Deinococcus</taxon>
    </lineage>
</organism>
<evidence type="ECO:0000256" key="2">
    <source>
        <dbReference type="PROSITE-ProRule" id="PRU00703"/>
    </source>
</evidence>
<name>A0ABW1DQG1_9DEIO</name>
<dbReference type="RefSeq" id="WP_380051783.1">
    <property type="nucleotide sequence ID" value="NZ_JBHSOH010000039.1"/>
</dbReference>
<dbReference type="Gene3D" id="3.10.580.10">
    <property type="entry name" value="CBS-domain"/>
    <property type="match status" value="1"/>
</dbReference>
<comment type="caution">
    <text evidence="4">The sequence shown here is derived from an EMBL/GenBank/DDBJ whole genome shotgun (WGS) entry which is preliminary data.</text>
</comment>
<dbReference type="SMART" id="SM00116">
    <property type="entry name" value="CBS"/>
    <property type="match status" value="2"/>
</dbReference>
<evidence type="ECO:0000259" key="3">
    <source>
        <dbReference type="PROSITE" id="PS51371"/>
    </source>
</evidence>
<dbReference type="PANTHER" id="PTHR48108:SF34">
    <property type="entry name" value="CBS DOMAIN-CONTAINING PROTEIN YHCV"/>
    <property type="match status" value="1"/>
</dbReference>
<reference evidence="5" key="1">
    <citation type="journal article" date="2019" name="Int. J. Syst. Evol. Microbiol.">
        <title>The Global Catalogue of Microorganisms (GCM) 10K type strain sequencing project: providing services to taxonomists for standard genome sequencing and annotation.</title>
        <authorList>
            <consortium name="The Broad Institute Genomics Platform"/>
            <consortium name="The Broad Institute Genome Sequencing Center for Infectious Disease"/>
            <person name="Wu L."/>
            <person name="Ma J."/>
        </authorList>
    </citation>
    <scope>NUCLEOTIDE SEQUENCE [LARGE SCALE GENOMIC DNA]</scope>
    <source>
        <strain evidence="5">CGMCC 1.15053</strain>
    </source>
</reference>
<feature type="domain" description="CBS" evidence="3">
    <location>
        <begin position="71"/>
        <end position="130"/>
    </location>
</feature>
<keyword evidence="1" id="KW-0677">Repeat</keyword>
<gene>
    <name evidence="4" type="ORF">ACFPQ6_17440</name>
</gene>
<dbReference type="PROSITE" id="PS51371">
    <property type="entry name" value="CBS"/>
    <property type="match status" value="2"/>
</dbReference>
<dbReference type="EMBL" id="JBHSOH010000039">
    <property type="protein sequence ID" value="MFC5850089.1"/>
    <property type="molecule type" value="Genomic_DNA"/>
</dbReference>
<evidence type="ECO:0000256" key="1">
    <source>
        <dbReference type="ARBA" id="ARBA00022737"/>
    </source>
</evidence>
<dbReference type="InterPro" id="IPR000644">
    <property type="entry name" value="CBS_dom"/>
</dbReference>
<sequence length="138" mass="14540">MATLRDIMTQDLSTVDSGATLKEAASLMREQDIGNVLVMDGDTLRGILTDRDIVVRAVAYGHDLGSPVTDYSTGDVLTLDAGTEVEEAARTMSGRQVRRVPVTEEGRVVGIVSLADLAVRASPQEGAAALEGISQPTI</sequence>
<dbReference type="CDD" id="cd04622">
    <property type="entry name" value="CBS_pair_HRP1_like"/>
    <property type="match status" value="1"/>
</dbReference>
<feature type="domain" description="CBS" evidence="3">
    <location>
        <begin position="8"/>
        <end position="64"/>
    </location>
</feature>
<evidence type="ECO:0000313" key="4">
    <source>
        <dbReference type="EMBL" id="MFC5850089.1"/>
    </source>
</evidence>
<dbReference type="SUPFAM" id="SSF54631">
    <property type="entry name" value="CBS-domain pair"/>
    <property type="match status" value="1"/>
</dbReference>
<keyword evidence="2" id="KW-0129">CBS domain</keyword>
<accession>A0ABW1DQG1</accession>